<keyword evidence="4" id="KW-1185">Reference proteome</keyword>
<evidence type="ECO:0000259" key="2">
    <source>
        <dbReference type="PROSITE" id="PS50076"/>
    </source>
</evidence>
<dbReference type="EMBL" id="BAABWH010000002">
    <property type="protein sequence ID" value="GAA6144805.1"/>
    <property type="molecule type" value="Genomic_DNA"/>
</dbReference>
<dbReference type="InterPro" id="IPR050817">
    <property type="entry name" value="DjlA_DnaK_co-chaperone"/>
</dbReference>
<keyword evidence="1" id="KW-0143">Chaperone</keyword>
<name>A0ABP9ZXF3_9GAMM</name>
<proteinExistence type="predicted"/>
<dbReference type="CDD" id="cd06257">
    <property type="entry name" value="DnaJ"/>
    <property type="match status" value="1"/>
</dbReference>
<dbReference type="Pfam" id="PF00226">
    <property type="entry name" value="DnaJ"/>
    <property type="match status" value="1"/>
</dbReference>
<dbReference type="Gene3D" id="1.10.287.110">
    <property type="entry name" value="DnaJ domain"/>
    <property type="match status" value="1"/>
</dbReference>
<organism evidence="3 4">
    <name type="scientific">Thalassolituus maritimus</name>
    <dbReference type="NCBI Taxonomy" id="484498"/>
    <lineage>
        <taxon>Bacteria</taxon>
        <taxon>Pseudomonadati</taxon>
        <taxon>Pseudomonadota</taxon>
        <taxon>Gammaproteobacteria</taxon>
        <taxon>Oceanospirillales</taxon>
        <taxon>Oceanospirillaceae</taxon>
        <taxon>Thalassolituus</taxon>
    </lineage>
</organism>
<feature type="domain" description="J" evidence="2">
    <location>
        <begin position="7"/>
        <end position="89"/>
    </location>
</feature>
<dbReference type="PANTHER" id="PTHR24074">
    <property type="entry name" value="CO-CHAPERONE PROTEIN DJLA"/>
    <property type="match status" value="1"/>
</dbReference>
<dbReference type="PROSITE" id="PS50076">
    <property type="entry name" value="DNAJ_2"/>
    <property type="match status" value="1"/>
</dbReference>
<reference evidence="3 4" key="1">
    <citation type="submission" date="2024-04" db="EMBL/GenBank/DDBJ databases">
        <title>Draft genome sequence of Thalassolituus maritimus NBRC 116585.</title>
        <authorList>
            <person name="Miyakawa T."/>
            <person name="Kusuya Y."/>
            <person name="Miura T."/>
        </authorList>
    </citation>
    <scope>NUCLEOTIDE SEQUENCE [LARGE SCALE GENOMIC DNA]</scope>
    <source>
        <strain evidence="3 4">5NW40-0001</strain>
    </source>
</reference>
<dbReference type="InterPro" id="IPR036869">
    <property type="entry name" value="J_dom_sf"/>
</dbReference>
<dbReference type="InterPro" id="IPR001623">
    <property type="entry name" value="DnaJ_domain"/>
</dbReference>
<accession>A0ABP9ZXF3</accession>
<evidence type="ECO:0000313" key="4">
    <source>
        <dbReference type="Proteomes" id="UP001481413"/>
    </source>
</evidence>
<sequence length="113" mass="13004">MNLTAQRCYHLLGLPDGSSRALVREAYQRLALAYHPDRNPAAADMFMQIRAAYERLMLLLPDTGYGESATANQFTALPDISRERRNRRGNRTDRRFEIVLEDSYIGTSVRERI</sequence>
<dbReference type="PRINTS" id="PR00625">
    <property type="entry name" value="JDOMAIN"/>
</dbReference>
<comment type="caution">
    <text evidence="3">The sequence shown here is derived from an EMBL/GenBank/DDBJ whole genome shotgun (WGS) entry which is preliminary data.</text>
</comment>
<dbReference type="SUPFAM" id="SSF46565">
    <property type="entry name" value="Chaperone J-domain"/>
    <property type="match status" value="1"/>
</dbReference>
<dbReference type="RefSeq" id="WP_353293747.1">
    <property type="nucleotide sequence ID" value="NZ_BAABWH010000002.1"/>
</dbReference>
<evidence type="ECO:0000256" key="1">
    <source>
        <dbReference type="ARBA" id="ARBA00023186"/>
    </source>
</evidence>
<dbReference type="Proteomes" id="UP001481413">
    <property type="component" value="Unassembled WGS sequence"/>
</dbReference>
<protein>
    <recommendedName>
        <fullName evidence="2">J domain-containing protein</fullName>
    </recommendedName>
</protein>
<gene>
    <name evidence="3" type="ORF">NBRC116585_09220</name>
</gene>
<dbReference type="SMART" id="SM00271">
    <property type="entry name" value="DnaJ"/>
    <property type="match status" value="1"/>
</dbReference>
<evidence type="ECO:0000313" key="3">
    <source>
        <dbReference type="EMBL" id="GAA6144805.1"/>
    </source>
</evidence>